<protein>
    <submittedName>
        <fullName evidence="2">Uncharacterized protein</fullName>
    </submittedName>
</protein>
<gene>
    <name evidence="2" type="ORF">DPMN_194331</name>
</gene>
<reference evidence="2" key="1">
    <citation type="journal article" date="2019" name="bioRxiv">
        <title>The Genome of the Zebra Mussel, Dreissena polymorpha: A Resource for Invasive Species Research.</title>
        <authorList>
            <person name="McCartney M.A."/>
            <person name="Auch B."/>
            <person name="Kono T."/>
            <person name="Mallez S."/>
            <person name="Zhang Y."/>
            <person name="Obille A."/>
            <person name="Becker A."/>
            <person name="Abrahante J.E."/>
            <person name="Garbe J."/>
            <person name="Badalamenti J.P."/>
            <person name="Herman A."/>
            <person name="Mangelson H."/>
            <person name="Liachko I."/>
            <person name="Sullivan S."/>
            <person name="Sone E.D."/>
            <person name="Koren S."/>
            <person name="Silverstein K.A.T."/>
            <person name="Beckman K.B."/>
            <person name="Gohl D.M."/>
        </authorList>
    </citation>
    <scope>NUCLEOTIDE SEQUENCE</scope>
    <source>
        <strain evidence="2">Duluth1</strain>
        <tissue evidence="2">Whole animal</tissue>
    </source>
</reference>
<dbReference type="EMBL" id="JAIWYP010000022">
    <property type="protein sequence ID" value="KAH3692490.1"/>
    <property type="molecule type" value="Genomic_DNA"/>
</dbReference>
<organism evidence="2 3">
    <name type="scientific">Dreissena polymorpha</name>
    <name type="common">Zebra mussel</name>
    <name type="synonym">Mytilus polymorpha</name>
    <dbReference type="NCBI Taxonomy" id="45954"/>
    <lineage>
        <taxon>Eukaryota</taxon>
        <taxon>Metazoa</taxon>
        <taxon>Spiralia</taxon>
        <taxon>Lophotrochozoa</taxon>
        <taxon>Mollusca</taxon>
        <taxon>Bivalvia</taxon>
        <taxon>Autobranchia</taxon>
        <taxon>Heteroconchia</taxon>
        <taxon>Euheterodonta</taxon>
        <taxon>Imparidentia</taxon>
        <taxon>Neoheterodontei</taxon>
        <taxon>Myida</taxon>
        <taxon>Dreissenoidea</taxon>
        <taxon>Dreissenidae</taxon>
        <taxon>Dreissena</taxon>
    </lineage>
</organism>
<dbReference type="Proteomes" id="UP000828390">
    <property type="component" value="Unassembled WGS sequence"/>
</dbReference>
<comment type="caution">
    <text evidence="2">The sequence shown here is derived from an EMBL/GenBank/DDBJ whole genome shotgun (WGS) entry which is preliminary data.</text>
</comment>
<evidence type="ECO:0000256" key="1">
    <source>
        <dbReference type="SAM" id="MobiDB-lite"/>
    </source>
</evidence>
<feature type="region of interest" description="Disordered" evidence="1">
    <location>
        <begin position="1"/>
        <end position="26"/>
    </location>
</feature>
<dbReference type="AlphaFoldDB" id="A0A9D3Y661"/>
<keyword evidence="3" id="KW-1185">Reference proteome</keyword>
<feature type="compositionally biased region" description="Polar residues" evidence="1">
    <location>
        <begin position="69"/>
        <end position="81"/>
    </location>
</feature>
<reference evidence="2" key="2">
    <citation type="submission" date="2020-11" db="EMBL/GenBank/DDBJ databases">
        <authorList>
            <person name="McCartney M.A."/>
            <person name="Auch B."/>
            <person name="Kono T."/>
            <person name="Mallez S."/>
            <person name="Becker A."/>
            <person name="Gohl D.M."/>
            <person name="Silverstein K.A.T."/>
            <person name="Koren S."/>
            <person name="Bechman K.B."/>
            <person name="Herman A."/>
            <person name="Abrahante J.E."/>
            <person name="Garbe J."/>
        </authorList>
    </citation>
    <scope>NUCLEOTIDE SEQUENCE</scope>
    <source>
        <strain evidence="2">Duluth1</strain>
        <tissue evidence="2">Whole animal</tissue>
    </source>
</reference>
<feature type="region of interest" description="Disordered" evidence="1">
    <location>
        <begin position="59"/>
        <end position="97"/>
    </location>
</feature>
<evidence type="ECO:0000313" key="3">
    <source>
        <dbReference type="Proteomes" id="UP000828390"/>
    </source>
</evidence>
<proteinExistence type="predicted"/>
<evidence type="ECO:0000313" key="2">
    <source>
        <dbReference type="EMBL" id="KAH3692490.1"/>
    </source>
</evidence>
<sequence length="108" mass="12307">MFTNCLRTDRRRTLSDHNSSPRAIAQPRDSYTICQATYCLLYYTDRLSSLQNANRGNCRLVASPKTPETPLSTKVNPSDSSHPSDQRHPSHTWHTKPACKVIKRSSFE</sequence>
<name>A0A9D3Y661_DREPO</name>
<accession>A0A9D3Y661</accession>